<feature type="coiled-coil region" evidence="1">
    <location>
        <begin position="44"/>
        <end position="85"/>
    </location>
</feature>
<keyword evidence="4" id="KW-1185">Reference proteome</keyword>
<gene>
    <name evidence="3" type="ORF">IM700_004235</name>
</gene>
<comment type="caution">
    <text evidence="3">The sequence shown here is derived from an EMBL/GenBank/DDBJ whole genome shotgun (WGS) entry which is preliminary data.</text>
</comment>
<feature type="chain" id="PRO_5046424428" description="N-terminal domain of peptidoglycan hydrolase CwlO-containing protein" evidence="2">
    <location>
        <begin position="28"/>
        <end position="359"/>
    </location>
</feature>
<evidence type="ECO:0008006" key="5">
    <source>
        <dbReference type="Google" id="ProtNLM"/>
    </source>
</evidence>
<protein>
    <recommendedName>
        <fullName evidence="5">N-terminal domain of peptidoglycan hydrolase CwlO-containing protein</fullName>
    </recommendedName>
</protein>
<keyword evidence="2" id="KW-0732">Signal</keyword>
<evidence type="ECO:0000256" key="1">
    <source>
        <dbReference type="SAM" id="Coils"/>
    </source>
</evidence>
<evidence type="ECO:0000313" key="3">
    <source>
        <dbReference type="EMBL" id="MBM6994869.1"/>
    </source>
</evidence>
<feature type="signal peptide" evidence="2">
    <location>
        <begin position="1"/>
        <end position="27"/>
    </location>
</feature>
<sequence length="359" mass="41539">MLKKRLISLCLLLSLTALHITGMPAVAAPLTAEEQQILEQSLSIQEIDREIERIESRQQETESAIRDLQEQLSDKNKQIRVSRDQAGLRLRAYYMGERENLMYALLSVNNLKDFFTVLDYYQLIMDRDRAVLNQYKSDYAKLKRTKQKLDDTSIELARMKEELQLQRSRVAALQQRVDETLGLSADPEKLKALIQELTAYWENVGLYELRKYFQALSSAMSHFPDFLQQNENSLIAEKGGYRLEIREEELNAFLYSQNELLKDMSFRFEKDKIVARGSREGLKLEVEGHYTVEQEPENSIVFHVDRLLFNGLALPDTTRAELERDFDLGFYPKKIVPFVEATDAAISEGTLTVKLKLAL</sequence>
<dbReference type="Proteomes" id="UP001516620">
    <property type="component" value="Unassembled WGS sequence"/>
</dbReference>
<name>A0ABS2H541_9BACL</name>
<accession>A0ABS2H541</accession>
<proteinExistence type="predicted"/>
<evidence type="ECO:0000256" key="2">
    <source>
        <dbReference type="SAM" id="SignalP"/>
    </source>
</evidence>
<organism evidence="3 4">
    <name type="scientific">Paenibacillus rhizolycopersici</name>
    <dbReference type="NCBI Taxonomy" id="2780073"/>
    <lineage>
        <taxon>Bacteria</taxon>
        <taxon>Bacillati</taxon>
        <taxon>Bacillota</taxon>
        <taxon>Bacilli</taxon>
        <taxon>Bacillales</taxon>
        <taxon>Paenibacillaceae</taxon>
        <taxon>Paenibacillus</taxon>
    </lineage>
</organism>
<feature type="coiled-coil region" evidence="1">
    <location>
        <begin position="132"/>
        <end position="176"/>
    </location>
</feature>
<reference evidence="3 4" key="1">
    <citation type="submission" date="2021-01" db="EMBL/GenBank/DDBJ databases">
        <title>Paenibacillus sp.nov. isolated from the rhizosphere soil of tomato plant.</title>
        <authorList>
            <person name="Thin K.K."/>
            <person name="Zhang X."/>
            <person name="He S."/>
        </authorList>
    </citation>
    <scope>NUCLEOTIDE SEQUENCE [LARGE SCALE GENOMIC DNA]</scope>
    <source>
        <strain evidence="3 4">DXFW5</strain>
    </source>
</reference>
<dbReference type="Gene3D" id="6.10.250.3150">
    <property type="match status" value="1"/>
</dbReference>
<keyword evidence="1" id="KW-0175">Coiled coil</keyword>
<evidence type="ECO:0000313" key="4">
    <source>
        <dbReference type="Proteomes" id="UP001516620"/>
    </source>
</evidence>
<dbReference type="EMBL" id="JADCNN020000003">
    <property type="protein sequence ID" value="MBM6994869.1"/>
    <property type="molecule type" value="Genomic_DNA"/>
</dbReference>